<proteinExistence type="predicted"/>
<dbReference type="NCBIfam" id="NF040577">
    <property type="entry name" value="cas_Cas7fv"/>
    <property type="match status" value="1"/>
</dbReference>
<dbReference type="InterPro" id="IPR049889">
    <property type="entry name" value="Cas7fv-like"/>
</dbReference>
<accession>A0A198XX69</accession>
<dbReference type="EMBL" id="LXHQ01000016">
    <property type="protein sequence ID" value="OAV27031.1"/>
    <property type="molecule type" value="Genomic_DNA"/>
</dbReference>
<protein>
    <submittedName>
        <fullName evidence="1">Uncharacterized protein</fullName>
    </submittedName>
</protein>
<name>A0A198XX69_MORCA</name>
<dbReference type="Proteomes" id="UP000078295">
    <property type="component" value="Unassembled WGS sequence"/>
</dbReference>
<sequence>MQKVTGIKSVDFKIHAYGHGVVNWNGSIELKTLIDGSWKTVTNHNMPKLRGYTNKKLASNDKGEKFETLKEATEINFDETPLYISQNCIRYHLFKDDVINWQHPKIHENVDTILCSMTGLLRGYVIPKNENKRTSPLLLTDFLELGKKGNFEQLGRAGSKEKQETKSGKDKSNSLFSKTTFGDTKYVAYGSINIEQLQFIALSNDFGQEAIRITTDKEGIALAKKIENYIKTLDFAHGDIKATYHSSFVRKGTIFAEGQKGILLNEDAIDTLVKQMLNMIENLGFSQAKGYMYVEDVRVDYNNFAQPKDMFRIRKNSSEISPQKSEAYAIYYQQGE</sequence>
<dbReference type="RefSeq" id="WP_064602346.1">
    <property type="nucleotide sequence ID" value="NZ_LXHJ01000015.1"/>
</dbReference>
<dbReference type="AlphaFoldDB" id="A0A198XX69"/>
<dbReference type="CDD" id="cd21142">
    <property type="entry name" value="Cas7fv"/>
    <property type="match status" value="1"/>
</dbReference>
<comment type="caution">
    <text evidence="1">The sequence shown here is derived from an EMBL/GenBank/DDBJ whole genome shotgun (WGS) entry which is preliminary data.</text>
</comment>
<gene>
    <name evidence="1" type="ORF">AO370_0372</name>
</gene>
<evidence type="ECO:0000313" key="2">
    <source>
        <dbReference type="Proteomes" id="UP000078295"/>
    </source>
</evidence>
<evidence type="ECO:0000313" key="1">
    <source>
        <dbReference type="EMBL" id="OAV27031.1"/>
    </source>
</evidence>
<organism evidence="1 2">
    <name type="scientific">Moraxella catarrhalis</name>
    <name type="common">Branhamella catarrhalis</name>
    <dbReference type="NCBI Taxonomy" id="480"/>
    <lineage>
        <taxon>Bacteria</taxon>
        <taxon>Pseudomonadati</taxon>
        <taxon>Pseudomonadota</taxon>
        <taxon>Gammaproteobacteria</taxon>
        <taxon>Moraxellales</taxon>
        <taxon>Moraxellaceae</taxon>
        <taxon>Moraxella</taxon>
    </lineage>
</organism>
<dbReference type="OrthoDB" id="8549464at2"/>
<reference evidence="1 2" key="1">
    <citation type="journal article" date="2016" name="Genome Biol. Evol.">
        <title>Comparative Genomic Analyses of the Moraxella catarrhalis Serosensitive and Seroresistant Lineages Demonstrate Their Independent Evolution.</title>
        <authorList>
            <person name="Earl J.P."/>
            <person name="de Vries S.P."/>
            <person name="Ahmed A."/>
            <person name="Powell E."/>
            <person name="Schultz M.P."/>
            <person name="Hermans P.W."/>
            <person name="Hill D.J."/>
            <person name="Zhou Z."/>
            <person name="Constantinidou C.I."/>
            <person name="Hu F.Z."/>
            <person name="Bootsma H.J."/>
            <person name="Ehrlich G.D."/>
        </authorList>
    </citation>
    <scope>NUCLEOTIDE SEQUENCE [LARGE SCALE GENOMIC DNA]</scope>
    <source>
        <strain evidence="1 2">F23</strain>
    </source>
</reference>